<feature type="domain" description="WxL Interacting Protein host binding" evidence="3">
    <location>
        <begin position="150"/>
        <end position="288"/>
    </location>
</feature>
<comment type="caution">
    <text evidence="4">The sequence shown here is derived from an EMBL/GenBank/DDBJ whole genome shotgun (WGS) entry which is preliminary data.</text>
</comment>
<gene>
    <name evidence="4" type="ORF">FC27_GL000926</name>
</gene>
<keyword evidence="1" id="KW-1133">Transmembrane helix</keyword>
<name>A0A0R1SHB3_9LACO</name>
<evidence type="ECO:0000259" key="2">
    <source>
        <dbReference type="Pfam" id="PF06030"/>
    </source>
</evidence>
<dbReference type="Pfam" id="PF06030">
    <property type="entry name" value="WxLIP_PGBD"/>
    <property type="match status" value="1"/>
</dbReference>
<dbReference type="AlphaFoldDB" id="A0A0R1SHB3"/>
<dbReference type="STRING" id="1423815.FC27_GL000926"/>
<accession>A0A0R1SHB3</accession>
<dbReference type="eggNOG" id="COG4072">
    <property type="taxonomic scope" value="Bacteria"/>
</dbReference>
<dbReference type="InterPro" id="IPR010317">
    <property type="entry name" value="WxLIP_PGBD"/>
</dbReference>
<protein>
    <submittedName>
        <fullName evidence="4">Cell surface protein</fullName>
    </submittedName>
</protein>
<dbReference type="PATRIC" id="fig|1423815.3.peg.947"/>
<feature type="transmembrane region" description="Helical" evidence="1">
    <location>
        <begin position="299"/>
        <end position="320"/>
    </location>
</feature>
<evidence type="ECO:0000313" key="5">
    <source>
        <dbReference type="Proteomes" id="UP000051647"/>
    </source>
</evidence>
<sequence>MAMLSFLVNNIKTVDAENLNFDISAVQADNQIDKEKTYFDLLVKPSEGQDLTVKINNNSSKAKKFRVSINRAGTNRNGVIDYSTHGAKADKSLTNNLEKLVPAPKTVTVPANTSQDYTFHLKVPKKSFTGVILGGVRVQQIKKTSKKSKNAVSISNQFAYVIGLQLQSNEDYVAPQMKLLGVKAKQYNARNYVTANLQNTKPTIMHDVSVNAKVHTRGTKDKVISYKKDNMTMAPNSNFDFPIGTNEQALKPGKYTLDLKATAEKGRYHWHFTKDFVITEKDANKLNKSAVDVKQGPNYFIWILVAVIIVIILLAIIIYLNQKNQSKRRH</sequence>
<evidence type="ECO:0000259" key="3">
    <source>
        <dbReference type="Pfam" id="PF11797"/>
    </source>
</evidence>
<dbReference type="InterPro" id="IPR021759">
    <property type="entry name" value="WxLIP_HBD"/>
</dbReference>
<dbReference type="EMBL" id="AZFA01000002">
    <property type="protein sequence ID" value="KRL68185.1"/>
    <property type="molecule type" value="Genomic_DNA"/>
</dbReference>
<evidence type="ECO:0000256" key="1">
    <source>
        <dbReference type="SAM" id="Phobius"/>
    </source>
</evidence>
<organism evidence="4 5">
    <name type="scientific">Companilactobacillus versmoldensis DSM 14857 = KCTC 3814</name>
    <dbReference type="NCBI Taxonomy" id="1423815"/>
    <lineage>
        <taxon>Bacteria</taxon>
        <taxon>Bacillati</taxon>
        <taxon>Bacillota</taxon>
        <taxon>Bacilli</taxon>
        <taxon>Lactobacillales</taxon>
        <taxon>Lactobacillaceae</taxon>
        <taxon>Companilactobacillus</taxon>
    </lineage>
</organism>
<dbReference type="Pfam" id="PF11797">
    <property type="entry name" value="WxLIP_HBD"/>
    <property type="match status" value="1"/>
</dbReference>
<keyword evidence="1" id="KW-0472">Membrane</keyword>
<evidence type="ECO:0000313" key="4">
    <source>
        <dbReference type="EMBL" id="KRL68185.1"/>
    </source>
</evidence>
<keyword evidence="1" id="KW-0812">Transmembrane</keyword>
<reference evidence="4 5" key="1">
    <citation type="journal article" date="2015" name="Genome Announc.">
        <title>Expanding the biotechnology potential of lactobacilli through comparative genomics of 213 strains and associated genera.</title>
        <authorList>
            <person name="Sun Z."/>
            <person name="Harris H.M."/>
            <person name="McCann A."/>
            <person name="Guo C."/>
            <person name="Argimon S."/>
            <person name="Zhang W."/>
            <person name="Yang X."/>
            <person name="Jeffery I.B."/>
            <person name="Cooney J.C."/>
            <person name="Kagawa T.F."/>
            <person name="Liu W."/>
            <person name="Song Y."/>
            <person name="Salvetti E."/>
            <person name="Wrobel A."/>
            <person name="Rasinkangas P."/>
            <person name="Parkhill J."/>
            <person name="Rea M.C."/>
            <person name="O'Sullivan O."/>
            <person name="Ritari J."/>
            <person name="Douillard F.P."/>
            <person name="Paul Ross R."/>
            <person name="Yang R."/>
            <person name="Briner A.E."/>
            <person name="Felis G.E."/>
            <person name="de Vos W.M."/>
            <person name="Barrangou R."/>
            <person name="Klaenhammer T.R."/>
            <person name="Caufield P.W."/>
            <person name="Cui Y."/>
            <person name="Zhang H."/>
            <person name="O'Toole P.W."/>
        </authorList>
    </citation>
    <scope>NUCLEOTIDE SEQUENCE [LARGE SCALE GENOMIC DNA]</scope>
    <source>
        <strain evidence="4 5">DSM 14857</strain>
    </source>
</reference>
<keyword evidence="5" id="KW-1185">Reference proteome</keyword>
<feature type="domain" description="WxL Interacting Protein peptidoglycan binding" evidence="2">
    <location>
        <begin position="21"/>
        <end position="139"/>
    </location>
</feature>
<dbReference type="Proteomes" id="UP000051647">
    <property type="component" value="Unassembled WGS sequence"/>
</dbReference>
<proteinExistence type="predicted"/>